<protein>
    <submittedName>
        <fullName evidence="2">Uncharacterized protein</fullName>
    </submittedName>
</protein>
<dbReference type="AlphaFoldDB" id="X0VED9"/>
<evidence type="ECO:0000313" key="2">
    <source>
        <dbReference type="EMBL" id="GAG16705.1"/>
    </source>
</evidence>
<dbReference type="EMBL" id="BARS01035274">
    <property type="protein sequence ID" value="GAG16705.1"/>
    <property type="molecule type" value="Genomic_DNA"/>
</dbReference>
<sequence length="62" mass="6646">ADLITRHAFAATAVLIEPLAKLSVADGRVVLFERLPLRPAGDTPVSPAHDVVSSTLSRERQL</sequence>
<organism evidence="2">
    <name type="scientific">marine sediment metagenome</name>
    <dbReference type="NCBI Taxonomy" id="412755"/>
    <lineage>
        <taxon>unclassified sequences</taxon>
        <taxon>metagenomes</taxon>
        <taxon>ecological metagenomes</taxon>
    </lineage>
</organism>
<feature type="region of interest" description="Disordered" evidence="1">
    <location>
        <begin position="39"/>
        <end position="62"/>
    </location>
</feature>
<reference evidence="2" key="1">
    <citation type="journal article" date="2014" name="Front. Microbiol.">
        <title>High frequency of phylogenetically diverse reductive dehalogenase-homologous genes in deep subseafloor sedimentary metagenomes.</title>
        <authorList>
            <person name="Kawai M."/>
            <person name="Futagami T."/>
            <person name="Toyoda A."/>
            <person name="Takaki Y."/>
            <person name="Nishi S."/>
            <person name="Hori S."/>
            <person name="Arai W."/>
            <person name="Tsubouchi T."/>
            <person name="Morono Y."/>
            <person name="Uchiyama I."/>
            <person name="Ito T."/>
            <person name="Fujiyama A."/>
            <person name="Inagaki F."/>
            <person name="Takami H."/>
        </authorList>
    </citation>
    <scope>NUCLEOTIDE SEQUENCE</scope>
    <source>
        <strain evidence="2">Expedition CK06-06</strain>
    </source>
</reference>
<feature type="non-terminal residue" evidence="2">
    <location>
        <position position="1"/>
    </location>
</feature>
<name>X0VED9_9ZZZZ</name>
<proteinExistence type="predicted"/>
<accession>X0VED9</accession>
<gene>
    <name evidence="2" type="ORF">S01H1_54369</name>
</gene>
<comment type="caution">
    <text evidence="2">The sequence shown here is derived from an EMBL/GenBank/DDBJ whole genome shotgun (WGS) entry which is preliminary data.</text>
</comment>
<evidence type="ECO:0000256" key="1">
    <source>
        <dbReference type="SAM" id="MobiDB-lite"/>
    </source>
</evidence>